<sequence>MKKIRIRVFQAREDEEDEVVFGSTHMKKNKGSCIRFPFPQEAYLILKVCIWFLALWSPQWTVYLVPEWVYLVPLEEFALKLCRYGTILFDKGEGCKVGAVRISQKARALHPAEVLVLAVRILKVEEVMKKLELGLNLKALGLEGKEKGWEMMMAELGSRDDGARTMMELGEAREGGERLFSLRAEIVLKGVHVLFTVVFLSEVRSTLRGDISGKFKGRKRKKERKKGGKGEELKIDSEASSFYSSMNSEMFSNRRPFCTCFQPKSDRSSLSHVFLVELCALEQVTRAMKFFFLSRLPLTKTLCSNKAQPMPVIHGPVQHSSLQCISLSTTLAQLGWPKSFLQQLQPLRMQIKTLDFLTMLAQFTPAQITRGCSAKREN</sequence>
<accession>A0AAQ3MHV3</accession>
<name>A0AAQ3MHV3_VIGMU</name>
<organism evidence="1 2">
    <name type="scientific">Vigna mungo</name>
    <name type="common">Black gram</name>
    <name type="synonym">Phaseolus mungo</name>
    <dbReference type="NCBI Taxonomy" id="3915"/>
    <lineage>
        <taxon>Eukaryota</taxon>
        <taxon>Viridiplantae</taxon>
        <taxon>Streptophyta</taxon>
        <taxon>Embryophyta</taxon>
        <taxon>Tracheophyta</taxon>
        <taxon>Spermatophyta</taxon>
        <taxon>Magnoliopsida</taxon>
        <taxon>eudicotyledons</taxon>
        <taxon>Gunneridae</taxon>
        <taxon>Pentapetalae</taxon>
        <taxon>rosids</taxon>
        <taxon>fabids</taxon>
        <taxon>Fabales</taxon>
        <taxon>Fabaceae</taxon>
        <taxon>Papilionoideae</taxon>
        <taxon>50 kb inversion clade</taxon>
        <taxon>NPAAA clade</taxon>
        <taxon>indigoferoid/millettioid clade</taxon>
        <taxon>Phaseoleae</taxon>
        <taxon>Vigna</taxon>
    </lineage>
</organism>
<evidence type="ECO:0000313" key="1">
    <source>
        <dbReference type="EMBL" id="WVY91175.1"/>
    </source>
</evidence>
<reference evidence="1 2" key="1">
    <citation type="journal article" date="2023" name="Life. Sci Alliance">
        <title>Evolutionary insights into 3D genome organization and epigenetic landscape of Vigna mungo.</title>
        <authorList>
            <person name="Junaid A."/>
            <person name="Singh B."/>
            <person name="Bhatia S."/>
        </authorList>
    </citation>
    <scope>NUCLEOTIDE SEQUENCE [LARGE SCALE GENOMIC DNA]</scope>
    <source>
        <strain evidence="1">Urdbean</strain>
    </source>
</reference>
<dbReference type="EMBL" id="CP144690">
    <property type="protein sequence ID" value="WVY91175.1"/>
    <property type="molecule type" value="Genomic_DNA"/>
</dbReference>
<protein>
    <submittedName>
        <fullName evidence="1">Uncharacterized protein</fullName>
    </submittedName>
</protein>
<gene>
    <name evidence="1" type="ORF">V8G54_036689</name>
</gene>
<dbReference type="AlphaFoldDB" id="A0AAQ3MHV3"/>
<keyword evidence="2" id="KW-1185">Reference proteome</keyword>
<dbReference type="Proteomes" id="UP001374535">
    <property type="component" value="Chromosome 11"/>
</dbReference>
<evidence type="ECO:0000313" key="2">
    <source>
        <dbReference type="Proteomes" id="UP001374535"/>
    </source>
</evidence>
<proteinExistence type="predicted"/>